<keyword evidence="3" id="KW-1185">Reference proteome</keyword>
<dbReference type="Proteomes" id="UP000198854">
    <property type="component" value="Unassembled WGS sequence"/>
</dbReference>
<protein>
    <submittedName>
        <fullName evidence="2">EAL domain, c-di-GMP-specific phosphodiesterase class I (Or its enzymatically inactive variant)</fullName>
    </submittedName>
</protein>
<dbReference type="EMBL" id="FNDD01000006">
    <property type="protein sequence ID" value="SDH00340.1"/>
    <property type="molecule type" value="Genomic_DNA"/>
</dbReference>
<evidence type="ECO:0000259" key="1">
    <source>
        <dbReference type="PROSITE" id="PS50883"/>
    </source>
</evidence>
<dbReference type="AlphaFoldDB" id="A0A1G7YWY1"/>
<name>A0A1G7YWY1_9VIBR</name>
<dbReference type="GO" id="GO:0071111">
    <property type="term" value="F:cyclic-guanylate-specific phosphodiesterase activity"/>
    <property type="evidence" value="ECO:0007669"/>
    <property type="project" value="InterPro"/>
</dbReference>
<organism evidence="2 3">
    <name type="scientific">Vibrio xiamenensis</name>
    <dbReference type="NCBI Taxonomy" id="861298"/>
    <lineage>
        <taxon>Bacteria</taxon>
        <taxon>Pseudomonadati</taxon>
        <taxon>Pseudomonadota</taxon>
        <taxon>Gammaproteobacteria</taxon>
        <taxon>Vibrionales</taxon>
        <taxon>Vibrionaceae</taxon>
        <taxon>Vibrio</taxon>
    </lineage>
</organism>
<proteinExistence type="predicted"/>
<dbReference type="Gene3D" id="3.20.20.450">
    <property type="entry name" value="EAL domain"/>
    <property type="match status" value="1"/>
</dbReference>
<gene>
    <name evidence="2" type="ORF">SAMN04488136_10669</name>
</gene>
<dbReference type="InterPro" id="IPR001633">
    <property type="entry name" value="EAL_dom"/>
</dbReference>
<evidence type="ECO:0000313" key="2">
    <source>
        <dbReference type="EMBL" id="SDH00340.1"/>
    </source>
</evidence>
<dbReference type="Pfam" id="PF00563">
    <property type="entry name" value="EAL"/>
    <property type="match status" value="1"/>
</dbReference>
<dbReference type="CDD" id="cd01948">
    <property type="entry name" value="EAL"/>
    <property type="match status" value="1"/>
</dbReference>
<reference evidence="3" key="1">
    <citation type="submission" date="2016-10" db="EMBL/GenBank/DDBJ databases">
        <authorList>
            <person name="Varghese N."/>
            <person name="Submissions S."/>
        </authorList>
    </citation>
    <scope>NUCLEOTIDE SEQUENCE [LARGE SCALE GENOMIC DNA]</scope>
    <source>
        <strain evidence="3">CGMCC 1.10228</strain>
    </source>
</reference>
<evidence type="ECO:0000313" key="3">
    <source>
        <dbReference type="Proteomes" id="UP000198854"/>
    </source>
</evidence>
<sequence length="264" mass="30722">MAIYDVGQFAQWLDINNNLQFVAHYKDWELTSVFQPIFDKLNTVVGTEALVRIDNLDGQRISPETFFYTDFSSEEDKINVERLSQVIHLRNFSLSKYRELKLFLNVNPSIHTRYSNTQMSREHLARGLRSLHLRSDQLVMEVVECDTNDERQLQIAMHNLSDHGVKIAVDDYGHQASNQRRVEMLRPAIMKLDRSLMLEYMDGREYRLLDGIRLARRVGAQTVIEGIETEQQYLAMHALDIDMFQGYYLAMPEAAPSRIFVEAS</sequence>
<dbReference type="STRING" id="861298.SAMN04488136_10669"/>
<dbReference type="SUPFAM" id="SSF141868">
    <property type="entry name" value="EAL domain-like"/>
    <property type="match status" value="1"/>
</dbReference>
<dbReference type="RefSeq" id="WP_093271395.1">
    <property type="nucleotide sequence ID" value="NZ_FNDD01000006.1"/>
</dbReference>
<dbReference type="PANTHER" id="PTHR33121:SF76">
    <property type="entry name" value="SIGNALING PROTEIN"/>
    <property type="match status" value="1"/>
</dbReference>
<dbReference type="InterPro" id="IPR035919">
    <property type="entry name" value="EAL_sf"/>
</dbReference>
<dbReference type="SMART" id="SM00052">
    <property type="entry name" value="EAL"/>
    <property type="match status" value="1"/>
</dbReference>
<feature type="domain" description="EAL" evidence="1">
    <location>
        <begin position="12"/>
        <end position="264"/>
    </location>
</feature>
<dbReference type="OrthoDB" id="1673646at2"/>
<accession>A0A1G7YWY1</accession>
<dbReference type="PANTHER" id="PTHR33121">
    <property type="entry name" value="CYCLIC DI-GMP PHOSPHODIESTERASE PDEF"/>
    <property type="match status" value="1"/>
</dbReference>
<dbReference type="PROSITE" id="PS50883">
    <property type="entry name" value="EAL"/>
    <property type="match status" value="1"/>
</dbReference>
<dbReference type="InterPro" id="IPR050706">
    <property type="entry name" value="Cyclic-di-GMP_PDE-like"/>
</dbReference>